<dbReference type="GeneID" id="54406540"/>
<protein>
    <recommendedName>
        <fullName evidence="5">Tat pathway signal sequence</fullName>
    </recommendedName>
</protein>
<dbReference type="Pfam" id="PF11807">
    <property type="entry name" value="UstYa"/>
    <property type="match status" value="1"/>
</dbReference>
<name>A0A6A6A6K2_9PLEO</name>
<keyword evidence="2" id="KW-0812">Transmembrane</keyword>
<reference evidence="3" key="1">
    <citation type="journal article" date="2020" name="Stud. Mycol.">
        <title>101 Dothideomycetes genomes: a test case for predicting lifestyles and emergence of pathogens.</title>
        <authorList>
            <person name="Haridas S."/>
            <person name="Albert R."/>
            <person name="Binder M."/>
            <person name="Bloem J."/>
            <person name="Labutti K."/>
            <person name="Salamov A."/>
            <person name="Andreopoulos B."/>
            <person name="Baker S."/>
            <person name="Barry K."/>
            <person name="Bills G."/>
            <person name="Bluhm B."/>
            <person name="Cannon C."/>
            <person name="Castanera R."/>
            <person name="Culley D."/>
            <person name="Daum C."/>
            <person name="Ezra D."/>
            <person name="Gonzalez J."/>
            <person name="Henrissat B."/>
            <person name="Kuo A."/>
            <person name="Liang C."/>
            <person name="Lipzen A."/>
            <person name="Lutzoni F."/>
            <person name="Magnuson J."/>
            <person name="Mondo S."/>
            <person name="Nolan M."/>
            <person name="Ohm R."/>
            <person name="Pangilinan J."/>
            <person name="Park H.-J."/>
            <person name="Ramirez L."/>
            <person name="Alfaro M."/>
            <person name="Sun H."/>
            <person name="Tritt A."/>
            <person name="Yoshinaga Y."/>
            <person name="Zwiers L.-H."/>
            <person name="Turgeon B."/>
            <person name="Goodwin S."/>
            <person name="Spatafora J."/>
            <person name="Crous P."/>
            <person name="Grigoriev I."/>
        </authorList>
    </citation>
    <scope>NUCLEOTIDE SEQUENCE</scope>
    <source>
        <strain evidence="3">CBS 119687</strain>
    </source>
</reference>
<keyword evidence="2" id="KW-1133">Transmembrane helix</keyword>
<dbReference type="OrthoDB" id="3687641at2759"/>
<dbReference type="InterPro" id="IPR021765">
    <property type="entry name" value="UstYa-like"/>
</dbReference>
<gene>
    <name evidence="3" type="ORF">P153DRAFT_346067</name>
</gene>
<organism evidence="3 4">
    <name type="scientific">Dothidotthia symphoricarpi CBS 119687</name>
    <dbReference type="NCBI Taxonomy" id="1392245"/>
    <lineage>
        <taxon>Eukaryota</taxon>
        <taxon>Fungi</taxon>
        <taxon>Dikarya</taxon>
        <taxon>Ascomycota</taxon>
        <taxon>Pezizomycotina</taxon>
        <taxon>Dothideomycetes</taxon>
        <taxon>Pleosporomycetidae</taxon>
        <taxon>Pleosporales</taxon>
        <taxon>Dothidotthiaceae</taxon>
        <taxon>Dothidotthia</taxon>
    </lineage>
</organism>
<keyword evidence="4" id="KW-1185">Reference proteome</keyword>
<evidence type="ECO:0000256" key="1">
    <source>
        <dbReference type="ARBA" id="ARBA00035112"/>
    </source>
</evidence>
<dbReference type="GO" id="GO:0043386">
    <property type="term" value="P:mycotoxin biosynthetic process"/>
    <property type="evidence" value="ECO:0007669"/>
    <property type="project" value="InterPro"/>
</dbReference>
<dbReference type="RefSeq" id="XP_033520790.1">
    <property type="nucleotide sequence ID" value="XM_033666108.1"/>
</dbReference>
<keyword evidence="2" id="KW-0472">Membrane</keyword>
<comment type="similarity">
    <text evidence="1">Belongs to the ustYa family.</text>
</comment>
<dbReference type="PANTHER" id="PTHR33365:SF14">
    <property type="entry name" value="TAT PATHWAY SIGNAL SEQUENCE"/>
    <property type="match status" value="1"/>
</dbReference>
<feature type="transmembrane region" description="Helical" evidence="2">
    <location>
        <begin position="39"/>
        <end position="63"/>
    </location>
</feature>
<evidence type="ECO:0000313" key="4">
    <source>
        <dbReference type="Proteomes" id="UP000799771"/>
    </source>
</evidence>
<dbReference type="EMBL" id="ML977513">
    <property type="protein sequence ID" value="KAF2126398.1"/>
    <property type="molecule type" value="Genomic_DNA"/>
</dbReference>
<proteinExistence type="inferred from homology"/>
<evidence type="ECO:0000313" key="3">
    <source>
        <dbReference type="EMBL" id="KAF2126398.1"/>
    </source>
</evidence>
<evidence type="ECO:0008006" key="5">
    <source>
        <dbReference type="Google" id="ProtNLM"/>
    </source>
</evidence>
<evidence type="ECO:0000256" key="2">
    <source>
        <dbReference type="SAM" id="Phobius"/>
    </source>
</evidence>
<dbReference type="PANTHER" id="PTHR33365">
    <property type="entry name" value="YALI0B05434P"/>
    <property type="match status" value="1"/>
</dbReference>
<dbReference type="AlphaFoldDB" id="A0A6A6A6K2"/>
<dbReference type="Proteomes" id="UP000799771">
    <property type="component" value="Unassembled WGS sequence"/>
</dbReference>
<sequence length="295" mass="33712">MRWFITPAYYDKLEQSETILDDTPPRTTNSTDRAWRIRFLLWSTLTSLSILLNVLLLGFAWLWTDTCNVYTGGYRNVSMNANFKAASAYSPIFDKVDMQVGLTTVNGAMHDNTSIWRMPPSREVDAAWDSLTRGGLEIITVSAADIELSGKDPALSVKAPPSWDQGPDAYFAQIDIFHILHCLDGIRKEMWSEYYYDDPSDAIRRELKAHCLHAILQNLLCTADVGIVQYNWMHDDRYPESRTIPVPDYNLVKQCRNFDALLEWTIDRSVPGWQSKWSELQVPEDAVVLPGDIIL</sequence>
<accession>A0A6A6A6K2</accession>